<dbReference type="InterPro" id="IPR058316">
    <property type="entry name" value="DUF8003"/>
</dbReference>
<name>A0A068VKX1_COFCA</name>
<feature type="domain" description="DUF8003" evidence="1">
    <location>
        <begin position="25"/>
        <end position="60"/>
    </location>
</feature>
<evidence type="ECO:0000313" key="3">
    <source>
        <dbReference type="Proteomes" id="UP000295252"/>
    </source>
</evidence>
<reference evidence="3" key="1">
    <citation type="journal article" date="2014" name="Science">
        <title>The coffee genome provides insight into the convergent evolution of caffeine biosynthesis.</title>
        <authorList>
            <person name="Denoeud F."/>
            <person name="Carretero-Paulet L."/>
            <person name="Dereeper A."/>
            <person name="Droc G."/>
            <person name="Guyot R."/>
            <person name="Pietrella M."/>
            <person name="Zheng C."/>
            <person name="Alberti A."/>
            <person name="Anthony F."/>
            <person name="Aprea G."/>
            <person name="Aury J.M."/>
            <person name="Bento P."/>
            <person name="Bernard M."/>
            <person name="Bocs S."/>
            <person name="Campa C."/>
            <person name="Cenci A."/>
            <person name="Combes M.C."/>
            <person name="Crouzillat D."/>
            <person name="Da Silva C."/>
            <person name="Daddiego L."/>
            <person name="De Bellis F."/>
            <person name="Dussert S."/>
            <person name="Garsmeur O."/>
            <person name="Gayraud T."/>
            <person name="Guignon V."/>
            <person name="Jahn K."/>
            <person name="Jamilloux V."/>
            <person name="Joet T."/>
            <person name="Labadie K."/>
            <person name="Lan T."/>
            <person name="Leclercq J."/>
            <person name="Lepelley M."/>
            <person name="Leroy T."/>
            <person name="Li L.T."/>
            <person name="Librado P."/>
            <person name="Lopez L."/>
            <person name="Munoz A."/>
            <person name="Noel B."/>
            <person name="Pallavicini A."/>
            <person name="Perrotta G."/>
            <person name="Poncet V."/>
            <person name="Pot D."/>
            <person name="Priyono X."/>
            <person name="Rigoreau M."/>
            <person name="Rouard M."/>
            <person name="Rozas J."/>
            <person name="Tranchant-Dubreuil C."/>
            <person name="VanBuren R."/>
            <person name="Zhang Q."/>
            <person name="Andrade A.C."/>
            <person name="Argout X."/>
            <person name="Bertrand B."/>
            <person name="de Kochko A."/>
            <person name="Graziosi G."/>
            <person name="Henry R.J."/>
            <person name="Jayarama X."/>
            <person name="Ming R."/>
            <person name="Nagai C."/>
            <person name="Rounsley S."/>
            <person name="Sankoff D."/>
            <person name="Giuliano G."/>
            <person name="Albert V.A."/>
            <person name="Wincker P."/>
            <person name="Lashermes P."/>
        </authorList>
    </citation>
    <scope>NUCLEOTIDE SEQUENCE [LARGE SCALE GENOMIC DNA]</scope>
    <source>
        <strain evidence="3">cv. DH200-94</strain>
    </source>
</reference>
<dbReference type="Pfam" id="PF26010">
    <property type="entry name" value="DUF8003"/>
    <property type="match status" value="1"/>
</dbReference>
<evidence type="ECO:0000313" key="2">
    <source>
        <dbReference type="EMBL" id="CDP21470.1"/>
    </source>
</evidence>
<dbReference type="EMBL" id="HG743437">
    <property type="protein sequence ID" value="CDP21470.1"/>
    <property type="molecule type" value="Genomic_DNA"/>
</dbReference>
<gene>
    <name evidence="2" type="ORF">GSCOC_T00003362001</name>
</gene>
<sequence length="89" mass="10246">MILRNAHTKMLKDLTKISGNLVPLSAFPVMHFFIYARGDVTKSVCPYKCTSKRYRMPNSYTPFEELIILLKVPGHSPFYQCVLHVESLI</sequence>
<accession>A0A068VKX1</accession>
<dbReference type="Gramene" id="CDP21470">
    <property type="protein sequence ID" value="CDP21470"/>
    <property type="gene ID" value="GSCOC_T00003362001"/>
</dbReference>
<dbReference type="STRING" id="49390.A0A068VKX1"/>
<organism evidence="2 3">
    <name type="scientific">Coffea canephora</name>
    <name type="common">Robusta coffee</name>
    <dbReference type="NCBI Taxonomy" id="49390"/>
    <lineage>
        <taxon>Eukaryota</taxon>
        <taxon>Viridiplantae</taxon>
        <taxon>Streptophyta</taxon>
        <taxon>Embryophyta</taxon>
        <taxon>Tracheophyta</taxon>
        <taxon>Spermatophyta</taxon>
        <taxon>Magnoliopsida</taxon>
        <taxon>eudicotyledons</taxon>
        <taxon>Gunneridae</taxon>
        <taxon>Pentapetalae</taxon>
        <taxon>asterids</taxon>
        <taxon>lamiids</taxon>
        <taxon>Gentianales</taxon>
        <taxon>Rubiaceae</taxon>
        <taxon>Ixoroideae</taxon>
        <taxon>Gardenieae complex</taxon>
        <taxon>Bertiereae - Coffeeae clade</taxon>
        <taxon>Coffeeae</taxon>
        <taxon>Coffea</taxon>
    </lineage>
</organism>
<dbReference type="PhylomeDB" id="A0A068VKX1"/>
<evidence type="ECO:0000259" key="1">
    <source>
        <dbReference type="Pfam" id="PF26010"/>
    </source>
</evidence>
<dbReference type="InParanoid" id="A0A068VKX1"/>
<keyword evidence="3" id="KW-1185">Reference proteome</keyword>
<protein>
    <submittedName>
        <fullName evidence="2">DH200=94 genomic scaffold, scaffold_4353</fullName>
    </submittedName>
</protein>
<dbReference type="Proteomes" id="UP000295252">
    <property type="component" value="Unassembled WGS sequence"/>
</dbReference>
<dbReference type="AlphaFoldDB" id="A0A068VKX1"/>
<proteinExistence type="predicted"/>